<dbReference type="CDD" id="cd01948">
    <property type="entry name" value="EAL"/>
    <property type="match status" value="1"/>
</dbReference>
<dbReference type="InterPro" id="IPR000160">
    <property type="entry name" value="GGDEF_dom"/>
</dbReference>
<dbReference type="Gene3D" id="3.30.70.270">
    <property type="match status" value="1"/>
</dbReference>
<dbReference type="RefSeq" id="WP_130290797.1">
    <property type="nucleotide sequence ID" value="NZ_SHKL01000001.1"/>
</dbReference>
<name>A0A4Q7UWU2_PSEST</name>
<dbReference type="InterPro" id="IPR000014">
    <property type="entry name" value="PAS"/>
</dbReference>
<dbReference type="CDD" id="cd00130">
    <property type="entry name" value="PAS"/>
    <property type="match status" value="1"/>
</dbReference>
<feature type="domain" description="PAC" evidence="2">
    <location>
        <begin position="230"/>
        <end position="282"/>
    </location>
</feature>
<dbReference type="InterPro" id="IPR001633">
    <property type="entry name" value="EAL_dom"/>
</dbReference>
<dbReference type="PROSITE" id="PS50887">
    <property type="entry name" value="GGDEF"/>
    <property type="match status" value="1"/>
</dbReference>
<dbReference type="Pfam" id="PF00990">
    <property type="entry name" value="GGDEF"/>
    <property type="match status" value="1"/>
</dbReference>
<dbReference type="AlphaFoldDB" id="A0A4Q7UWU2"/>
<keyword evidence="6" id="KW-1185">Reference proteome</keyword>
<dbReference type="SUPFAM" id="SSF141868">
    <property type="entry name" value="EAL domain-like"/>
    <property type="match status" value="1"/>
</dbReference>
<dbReference type="InterPro" id="IPR029787">
    <property type="entry name" value="Nucleotide_cyclase"/>
</dbReference>
<dbReference type="Pfam" id="PF00563">
    <property type="entry name" value="EAL"/>
    <property type="match status" value="1"/>
</dbReference>
<evidence type="ECO:0000259" key="3">
    <source>
        <dbReference type="PROSITE" id="PS50883"/>
    </source>
</evidence>
<dbReference type="InterPro" id="IPR000700">
    <property type="entry name" value="PAS-assoc_C"/>
</dbReference>
<gene>
    <name evidence="5" type="ORF">EV383_3404</name>
</gene>
<dbReference type="InterPro" id="IPR035919">
    <property type="entry name" value="EAL_sf"/>
</dbReference>
<dbReference type="PANTHER" id="PTHR44757">
    <property type="entry name" value="DIGUANYLATE CYCLASE DGCP"/>
    <property type="match status" value="1"/>
</dbReference>
<dbReference type="Gene3D" id="3.30.450.20">
    <property type="entry name" value="PAS domain"/>
    <property type="match status" value="1"/>
</dbReference>
<evidence type="ECO:0000259" key="2">
    <source>
        <dbReference type="PROSITE" id="PS50113"/>
    </source>
</evidence>
<dbReference type="PROSITE" id="PS50113">
    <property type="entry name" value="PAC"/>
    <property type="match status" value="1"/>
</dbReference>
<dbReference type="InterPro" id="IPR001610">
    <property type="entry name" value="PAC"/>
</dbReference>
<dbReference type="SUPFAM" id="SSF55785">
    <property type="entry name" value="PYP-like sensor domain (PAS domain)"/>
    <property type="match status" value="1"/>
</dbReference>
<sequence>MTAAEVEGGEPLSAHAVVGADRLRDRWLTEVVGGARYLARPMGELRALIGTLADRLLAAALAERFDPEDARRVGRALVDAHLTEPAVLEDTHLVLGECLADAADNPGRLRRLLALQGALGRGYADALRRRTLTEHEAITTAALDARTTADEARWASEARFSAVFDAATVGIIVFALDGTSMEANSAACEMVGHTAEEMRAMTVADVVPPRQDPAFWADLPRLADGTLDRITVERPYQRPDGRRIWVDAVVSAVRDTDGHPRYLLAMVNEITERMELQQRLTYQAQHDPLTGLPNRSLFFERLRASMRRVGENGSGPRPGVCYLDLDGFKVVNDTLGHHTGDRLLQAVADRLRDALAPCGHLVARMGGDEFVVLVERSEDGPELEDVASVALETVRRPVRIDSHDVAISASIGVVRHEGDAGPEELMKAADTTLYSAKHAGRGRYAVFDQERHRSDVLRFELSSQMPEALRRDDFRVVYQPLVRLADERTVGVEALVRWQRPDGELIGPDRFIPLAEETGLVVPLGRRVLDEACRQARAWRDAGHELVVSVNVAARQMSENDLVGDIRTVLAEYDMPPGLLQLELTERDLMGTPGRPAAALKELAAMGVQIAIDDFGTGYSNLSYLRQLPVHNLKLAGNFVAGSADRDDVILRALVKLARSLHLDVTAEAVETRDQAERLRSYGCTNAQGWYYAPAVPAERIPDLIREPFVR</sequence>
<comment type="caution">
    <text evidence="5">The sequence shown here is derived from an EMBL/GenBank/DDBJ whole genome shotgun (WGS) entry which is preliminary data.</text>
</comment>
<feature type="domain" description="PAS" evidence="1">
    <location>
        <begin position="156"/>
        <end position="226"/>
    </location>
</feature>
<dbReference type="SMART" id="SM00052">
    <property type="entry name" value="EAL"/>
    <property type="match status" value="1"/>
</dbReference>
<dbReference type="EMBL" id="SHKL01000001">
    <property type="protein sequence ID" value="RZT86507.1"/>
    <property type="molecule type" value="Genomic_DNA"/>
</dbReference>
<dbReference type="SMART" id="SM00086">
    <property type="entry name" value="PAC"/>
    <property type="match status" value="1"/>
</dbReference>
<proteinExistence type="predicted"/>
<dbReference type="SUPFAM" id="SSF55073">
    <property type="entry name" value="Nucleotide cyclase"/>
    <property type="match status" value="1"/>
</dbReference>
<dbReference type="NCBIfam" id="TIGR00254">
    <property type="entry name" value="GGDEF"/>
    <property type="match status" value="1"/>
</dbReference>
<evidence type="ECO:0000313" key="5">
    <source>
        <dbReference type="EMBL" id="RZT86507.1"/>
    </source>
</evidence>
<evidence type="ECO:0000259" key="4">
    <source>
        <dbReference type="PROSITE" id="PS50887"/>
    </source>
</evidence>
<accession>A0A4Q7UWU2</accession>
<dbReference type="InterPro" id="IPR043128">
    <property type="entry name" value="Rev_trsase/Diguanyl_cyclase"/>
</dbReference>
<reference evidence="5 6" key="1">
    <citation type="submission" date="2019-02" db="EMBL/GenBank/DDBJ databases">
        <title>Sequencing the genomes of 1000 actinobacteria strains.</title>
        <authorList>
            <person name="Klenk H.-P."/>
        </authorList>
    </citation>
    <scope>NUCLEOTIDE SEQUENCE [LARGE SCALE GENOMIC DNA]</scope>
    <source>
        <strain evidence="5 6">DSM 45779</strain>
    </source>
</reference>
<dbReference type="Proteomes" id="UP000291591">
    <property type="component" value="Unassembled WGS sequence"/>
</dbReference>
<feature type="domain" description="GGDEF" evidence="4">
    <location>
        <begin position="316"/>
        <end position="449"/>
    </location>
</feature>
<dbReference type="PROSITE" id="PS50112">
    <property type="entry name" value="PAS"/>
    <property type="match status" value="1"/>
</dbReference>
<dbReference type="Pfam" id="PF08448">
    <property type="entry name" value="PAS_4"/>
    <property type="match status" value="1"/>
</dbReference>
<dbReference type="OrthoDB" id="23692at2"/>
<organism evidence="5 6">
    <name type="scientific">Pseudonocardia sediminis</name>
    <dbReference type="NCBI Taxonomy" id="1397368"/>
    <lineage>
        <taxon>Bacteria</taxon>
        <taxon>Bacillati</taxon>
        <taxon>Actinomycetota</taxon>
        <taxon>Actinomycetes</taxon>
        <taxon>Pseudonocardiales</taxon>
        <taxon>Pseudonocardiaceae</taxon>
        <taxon>Pseudonocardia</taxon>
    </lineage>
</organism>
<protein>
    <submittedName>
        <fullName evidence="5">PAS domain S-box-containing protein/diguanylate cyclase (GGDEF)-like protein</fullName>
    </submittedName>
</protein>
<dbReference type="InterPro" id="IPR052155">
    <property type="entry name" value="Biofilm_reg_signaling"/>
</dbReference>
<dbReference type="CDD" id="cd01949">
    <property type="entry name" value="GGDEF"/>
    <property type="match status" value="1"/>
</dbReference>
<dbReference type="SMART" id="SM00267">
    <property type="entry name" value="GGDEF"/>
    <property type="match status" value="1"/>
</dbReference>
<dbReference type="PANTHER" id="PTHR44757:SF2">
    <property type="entry name" value="BIOFILM ARCHITECTURE MAINTENANCE PROTEIN MBAA"/>
    <property type="match status" value="1"/>
</dbReference>
<dbReference type="NCBIfam" id="TIGR00229">
    <property type="entry name" value="sensory_box"/>
    <property type="match status" value="1"/>
</dbReference>
<dbReference type="SMART" id="SM00091">
    <property type="entry name" value="PAS"/>
    <property type="match status" value="1"/>
</dbReference>
<dbReference type="Gene3D" id="3.20.20.450">
    <property type="entry name" value="EAL domain"/>
    <property type="match status" value="1"/>
</dbReference>
<evidence type="ECO:0000259" key="1">
    <source>
        <dbReference type="PROSITE" id="PS50112"/>
    </source>
</evidence>
<dbReference type="PROSITE" id="PS50883">
    <property type="entry name" value="EAL"/>
    <property type="match status" value="1"/>
</dbReference>
<feature type="domain" description="EAL" evidence="3">
    <location>
        <begin position="458"/>
        <end position="709"/>
    </location>
</feature>
<dbReference type="InterPro" id="IPR035965">
    <property type="entry name" value="PAS-like_dom_sf"/>
</dbReference>
<dbReference type="InterPro" id="IPR013656">
    <property type="entry name" value="PAS_4"/>
</dbReference>
<evidence type="ECO:0000313" key="6">
    <source>
        <dbReference type="Proteomes" id="UP000291591"/>
    </source>
</evidence>